<feature type="transmembrane region" description="Helical" evidence="1">
    <location>
        <begin position="316"/>
        <end position="337"/>
    </location>
</feature>
<keyword evidence="1" id="KW-0812">Transmembrane</keyword>
<keyword evidence="1" id="KW-0472">Membrane</keyword>
<evidence type="ECO:0000256" key="1">
    <source>
        <dbReference type="SAM" id="Phobius"/>
    </source>
</evidence>
<dbReference type="EMBL" id="LGRX02010693">
    <property type="protein sequence ID" value="KAK3269888.1"/>
    <property type="molecule type" value="Genomic_DNA"/>
</dbReference>
<feature type="transmembrane region" description="Helical" evidence="1">
    <location>
        <begin position="53"/>
        <end position="75"/>
    </location>
</feature>
<feature type="transmembrane region" description="Helical" evidence="1">
    <location>
        <begin position="180"/>
        <end position="202"/>
    </location>
</feature>
<proteinExistence type="predicted"/>
<dbReference type="PANTHER" id="PTHR37312:SF1">
    <property type="entry name" value="MEMBRANE-BOUND ACYLTRANSFERASE YKRP-RELATED"/>
    <property type="match status" value="1"/>
</dbReference>
<keyword evidence="1" id="KW-1133">Transmembrane helix</keyword>
<sequence>MFLHSVKRHTTSIQRFDWFILVLSVLLYVISHYGLLIFATVHRHVDVSAESEYWWYSMFLLGLCCFATVSAAWCFSDSDYVEHVGVEEAIDESSLRIELSLAEYQTLPSTQAAAQREEWEKATTAENSPAEKNSCQNRDVVAERVEQPYFDNAKYIAIHGVVNLHYFLYWQFFYGLSSPFWILVSTSSFVMPFFAFTSGYLGSSPMTSGRNAKLAEMVITYLWVQLLYYIVFNVLYDNAGHTEWLDAFYSPYHWSKLDYLLTNVSVRPYFHLWYLQSLMVWRLICPFWMRLRFPVGFSFLFSLLMVMANLKRTAPNVFMLLSEGSMFGLFPIYILGVSMKLNLGFDKTFRRIKQRPEGVYTAWFIVMLGFVFWWYNICGEGQECHMDFSKVTRDSDALVGYPFLKLDVKFDPTSYEYKYLWASLLCLDVNYMAPNNLVVNLYEQLGIILYTSVEVA</sequence>
<dbReference type="InterPro" id="IPR002656">
    <property type="entry name" value="Acyl_transf_3_dom"/>
</dbReference>
<name>A0AAE0G222_9CHLO</name>
<keyword evidence="4" id="KW-1185">Reference proteome</keyword>
<feature type="transmembrane region" description="Helical" evidence="1">
    <location>
        <begin position="20"/>
        <end position="41"/>
    </location>
</feature>
<dbReference type="GO" id="GO:0016747">
    <property type="term" value="F:acyltransferase activity, transferring groups other than amino-acyl groups"/>
    <property type="evidence" value="ECO:0007669"/>
    <property type="project" value="InterPro"/>
</dbReference>
<dbReference type="Proteomes" id="UP001190700">
    <property type="component" value="Unassembled WGS sequence"/>
</dbReference>
<comment type="caution">
    <text evidence="3">The sequence shown here is derived from an EMBL/GenBank/DDBJ whole genome shotgun (WGS) entry which is preliminary data.</text>
</comment>
<organism evidence="3 4">
    <name type="scientific">Cymbomonas tetramitiformis</name>
    <dbReference type="NCBI Taxonomy" id="36881"/>
    <lineage>
        <taxon>Eukaryota</taxon>
        <taxon>Viridiplantae</taxon>
        <taxon>Chlorophyta</taxon>
        <taxon>Pyramimonadophyceae</taxon>
        <taxon>Pyramimonadales</taxon>
        <taxon>Pyramimonadaceae</taxon>
        <taxon>Cymbomonas</taxon>
    </lineage>
</organism>
<feature type="transmembrane region" description="Helical" evidence="1">
    <location>
        <begin position="358"/>
        <end position="375"/>
    </location>
</feature>
<feature type="domain" description="Acyltransferase 3" evidence="2">
    <location>
        <begin position="148"/>
        <end position="372"/>
    </location>
</feature>
<feature type="transmembrane region" description="Helical" evidence="1">
    <location>
        <begin position="214"/>
        <end position="236"/>
    </location>
</feature>
<dbReference type="PANTHER" id="PTHR37312">
    <property type="entry name" value="MEMBRANE-BOUND ACYLTRANSFERASE YKRP-RELATED"/>
    <property type="match status" value="1"/>
</dbReference>
<accession>A0AAE0G222</accession>
<feature type="transmembrane region" description="Helical" evidence="1">
    <location>
        <begin position="291"/>
        <end position="310"/>
    </location>
</feature>
<evidence type="ECO:0000313" key="3">
    <source>
        <dbReference type="EMBL" id="KAK3269888.1"/>
    </source>
</evidence>
<dbReference type="AlphaFoldDB" id="A0AAE0G222"/>
<reference evidence="3 4" key="1">
    <citation type="journal article" date="2015" name="Genome Biol. Evol.">
        <title>Comparative Genomics of a Bacterivorous Green Alga Reveals Evolutionary Causalities and Consequences of Phago-Mixotrophic Mode of Nutrition.</title>
        <authorList>
            <person name="Burns J.A."/>
            <person name="Paasch A."/>
            <person name="Narechania A."/>
            <person name="Kim E."/>
        </authorList>
    </citation>
    <scope>NUCLEOTIDE SEQUENCE [LARGE SCALE GENOMIC DNA]</scope>
    <source>
        <strain evidence="3 4">PLY_AMNH</strain>
    </source>
</reference>
<dbReference type="Pfam" id="PF01757">
    <property type="entry name" value="Acyl_transf_3"/>
    <property type="match status" value="1"/>
</dbReference>
<dbReference type="InterPro" id="IPR052734">
    <property type="entry name" value="Nod_factor_acetyltransferase"/>
</dbReference>
<gene>
    <name evidence="3" type="ORF">CYMTET_21687</name>
</gene>
<protein>
    <recommendedName>
        <fullName evidence="2">Acyltransferase 3 domain-containing protein</fullName>
    </recommendedName>
</protein>
<evidence type="ECO:0000259" key="2">
    <source>
        <dbReference type="Pfam" id="PF01757"/>
    </source>
</evidence>
<evidence type="ECO:0000313" key="4">
    <source>
        <dbReference type="Proteomes" id="UP001190700"/>
    </source>
</evidence>
<feature type="transmembrane region" description="Helical" evidence="1">
    <location>
        <begin position="155"/>
        <end position="174"/>
    </location>
</feature>